<organism evidence="2">
    <name type="scientific">bioreactor metagenome</name>
    <dbReference type="NCBI Taxonomy" id="1076179"/>
    <lineage>
        <taxon>unclassified sequences</taxon>
        <taxon>metagenomes</taxon>
        <taxon>ecological metagenomes</taxon>
    </lineage>
</organism>
<evidence type="ECO:0008006" key="3">
    <source>
        <dbReference type="Google" id="ProtNLM"/>
    </source>
</evidence>
<dbReference type="CDD" id="cd15482">
    <property type="entry name" value="Sialidase_non-viral"/>
    <property type="match status" value="2"/>
</dbReference>
<dbReference type="AlphaFoldDB" id="A0A645AX37"/>
<evidence type="ECO:0000313" key="2">
    <source>
        <dbReference type="EMBL" id="MPM57812.1"/>
    </source>
</evidence>
<dbReference type="InterPro" id="IPR015943">
    <property type="entry name" value="WD40/YVTN_repeat-like_dom_sf"/>
</dbReference>
<keyword evidence="1" id="KW-0812">Transmembrane</keyword>
<keyword evidence="1" id="KW-0472">Membrane</keyword>
<feature type="transmembrane region" description="Helical" evidence="1">
    <location>
        <begin position="15"/>
        <end position="33"/>
    </location>
</feature>
<comment type="caution">
    <text evidence="2">The sequence shown here is derived from an EMBL/GenBank/DDBJ whole genome shotgun (WGS) entry which is preliminary data.</text>
</comment>
<gene>
    <name evidence="2" type="ORF">SDC9_104635</name>
</gene>
<accession>A0A645AX37</accession>
<protein>
    <recommendedName>
        <fullName evidence="3">Sortilin N-terminal domain-containing protein</fullName>
    </recommendedName>
</protein>
<keyword evidence="1" id="KW-1133">Transmembrane helix</keyword>
<proteinExistence type="predicted"/>
<sequence length="442" mass="50826">MDNAKDSKKKMNKKTFTVLIIFAIFMGCFFAYHKYEQSKVKFNPEGFSVETNSKDIQVVSKQWMEAYTTQLKGWYVPKTQRVKEYYIENIEVKEANVVQVNFSIVIEKVKESSSVKWNGILEGNKIKCQWVLRFQEEVNQKGNPIYTAVRVQRPAAYDLEKYQTSGEKERDEYKQKYEAEIQYKEQENTYKIQDKICYVSYDGGSNWTKVPVPLEKLVAVGDGTPYFNKLQEKSYTITPERTAFIYGGTREIPLTITYSEDKGVTWRTSEISTSLDSARVRFCSFPTTKVGYVISSAGRTMSQEQQFIFKTEDGGETWKETGHGPRTNLLQSSGFIDENIGFMSYPKIEGAETNIYRTEDGGRTFEPITLPVNKQEWMGVTFEPFIQPETPYIEGDLLFLLVGQGPEGDFKGGKLIAKYKSQDKGKTWTFVELVESQSREEG</sequence>
<dbReference type="Gene3D" id="2.130.10.10">
    <property type="entry name" value="YVTN repeat-like/Quinoprotein amine dehydrogenase"/>
    <property type="match status" value="1"/>
</dbReference>
<reference evidence="2" key="1">
    <citation type="submission" date="2019-08" db="EMBL/GenBank/DDBJ databases">
        <authorList>
            <person name="Kucharzyk K."/>
            <person name="Murdoch R.W."/>
            <person name="Higgins S."/>
            <person name="Loffler F."/>
        </authorList>
    </citation>
    <scope>NUCLEOTIDE SEQUENCE</scope>
</reference>
<name>A0A645AX37_9ZZZZ</name>
<dbReference type="SUPFAM" id="SSF110296">
    <property type="entry name" value="Oligoxyloglucan reducing end-specific cellobiohydrolase"/>
    <property type="match status" value="1"/>
</dbReference>
<dbReference type="PROSITE" id="PS51257">
    <property type="entry name" value="PROKAR_LIPOPROTEIN"/>
    <property type="match status" value="1"/>
</dbReference>
<dbReference type="Gene3D" id="2.120.10.10">
    <property type="match status" value="1"/>
</dbReference>
<evidence type="ECO:0000256" key="1">
    <source>
        <dbReference type="SAM" id="Phobius"/>
    </source>
</evidence>
<dbReference type="EMBL" id="VSSQ01016456">
    <property type="protein sequence ID" value="MPM57812.1"/>
    <property type="molecule type" value="Genomic_DNA"/>
</dbReference>